<feature type="transmembrane region" description="Helical" evidence="2">
    <location>
        <begin position="340"/>
        <end position="361"/>
    </location>
</feature>
<organism evidence="3 4">
    <name type="scientific">Oryzomonas rubra</name>
    <dbReference type="NCBI Taxonomy" id="2509454"/>
    <lineage>
        <taxon>Bacteria</taxon>
        <taxon>Pseudomonadati</taxon>
        <taxon>Thermodesulfobacteriota</taxon>
        <taxon>Desulfuromonadia</taxon>
        <taxon>Geobacterales</taxon>
        <taxon>Geobacteraceae</taxon>
        <taxon>Oryzomonas</taxon>
    </lineage>
</organism>
<dbReference type="Proteomes" id="UP000324298">
    <property type="component" value="Unassembled WGS sequence"/>
</dbReference>
<feature type="transmembrane region" description="Helical" evidence="2">
    <location>
        <begin position="367"/>
        <end position="385"/>
    </location>
</feature>
<dbReference type="PANTHER" id="PTHR43317">
    <property type="entry name" value="THERMOSPERMINE SYNTHASE ACAULIS5"/>
    <property type="match status" value="1"/>
</dbReference>
<feature type="transmembrane region" description="Helical" evidence="2">
    <location>
        <begin position="67"/>
        <end position="84"/>
    </location>
</feature>
<dbReference type="InterPro" id="IPR029063">
    <property type="entry name" value="SAM-dependent_MTases_sf"/>
</dbReference>
<name>A0A5A9XFU4_9BACT</name>
<comment type="caution">
    <text evidence="3">The sequence shown here is derived from an EMBL/GenBank/DDBJ whole genome shotgun (WGS) entry which is preliminary data.</text>
</comment>
<keyword evidence="2" id="KW-0812">Transmembrane</keyword>
<evidence type="ECO:0000313" key="3">
    <source>
        <dbReference type="EMBL" id="KAA0891325.1"/>
    </source>
</evidence>
<dbReference type="EMBL" id="SRSD01000006">
    <property type="protein sequence ID" value="KAA0891325.1"/>
    <property type="molecule type" value="Genomic_DNA"/>
</dbReference>
<keyword evidence="2" id="KW-0472">Membrane</keyword>
<feature type="transmembrane region" description="Helical" evidence="2">
    <location>
        <begin position="281"/>
        <end position="299"/>
    </location>
</feature>
<keyword evidence="2" id="KW-1133">Transmembrane helix</keyword>
<protein>
    <submittedName>
        <fullName evidence="3">Ferrichrome ABC transporter permease</fullName>
    </submittedName>
</protein>
<feature type="transmembrane region" description="Helical" evidence="2">
    <location>
        <begin position="36"/>
        <end position="55"/>
    </location>
</feature>
<feature type="transmembrane region" description="Helical" evidence="2">
    <location>
        <begin position="397"/>
        <end position="418"/>
    </location>
</feature>
<dbReference type="OrthoDB" id="9761985at2"/>
<accession>A0A5A9XFU4</accession>
<feature type="transmembrane region" description="Helical" evidence="2">
    <location>
        <begin position="252"/>
        <end position="272"/>
    </location>
</feature>
<dbReference type="Gene3D" id="3.40.50.150">
    <property type="entry name" value="Vaccinia Virus protein VP39"/>
    <property type="match status" value="1"/>
</dbReference>
<proteinExistence type="predicted"/>
<dbReference type="NCBIfam" id="NF037959">
    <property type="entry name" value="MFS_SpdSyn"/>
    <property type="match status" value="1"/>
</dbReference>
<dbReference type="PANTHER" id="PTHR43317:SF1">
    <property type="entry name" value="THERMOSPERMINE SYNTHASE ACAULIS5"/>
    <property type="match status" value="1"/>
</dbReference>
<evidence type="ECO:0000256" key="2">
    <source>
        <dbReference type="SAM" id="Phobius"/>
    </source>
</evidence>
<evidence type="ECO:0000256" key="1">
    <source>
        <dbReference type="ARBA" id="ARBA00023115"/>
    </source>
</evidence>
<feature type="transmembrane region" description="Helical" evidence="2">
    <location>
        <begin position="225"/>
        <end position="246"/>
    </location>
</feature>
<gene>
    <name evidence="3" type="ORF">ET418_11110</name>
</gene>
<keyword evidence="4" id="KW-1185">Reference proteome</keyword>
<evidence type="ECO:0000313" key="4">
    <source>
        <dbReference type="Proteomes" id="UP000324298"/>
    </source>
</evidence>
<dbReference type="CDD" id="cd02440">
    <property type="entry name" value="AdoMet_MTases"/>
    <property type="match status" value="1"/>
</dbReference>
<feature type="transmembrane region" description="Helical" evidence="2">
    <location>
        <begin position="104"/>
        <end position="128"/>
    </location>
</feature>
<keyword evidence="1" id="KW-0620">Polyamine biosynthesis</keyword>
<sequence>MPVYALTIFLSSFLLFQVQPLIGRYILPWYGGGPAVWTTCMLFFQVVLLAGYGYAHVATLLDRWKQGWLHLALLLCALMFLPIAPSPDYWKLRPDDNPALKILLLLLANVGAPYLLLSATAPLVQHWFIRSFPGRSPYRLYALSNLGSLLALLSYPFLVEPNLTLAHQVSVWGWGFGVFVLFCSSCALQIGQVQAAGGAEAVSNSGAGAAAHDAPSAVRPSMASFLLWLSLSACGSAMLLATTNMLCQDIAVVPFLWVIPLALYLVTFILCFNSEKAANRLVWGTLTVAAIIAACYQLVPQHNNSLTTMIVVYLAALFTCCMSCHGELARSRPAPRHLTAYYLVISLGGALGGCFVALVAPLAFNDFWEYPLSLAGTFFVLIVAWRRDGVFTRTSRWVPGGLVTAQLALCVFLAYHVVMTQNGSVTSVRNFYGALKVYADTDTVGKRLLLLHGRVKHGWQYSIGALRRLPTAYYGPESGVGLALRFHPRRFSPDIRQRSLRVGVIGLGAGTLAAYGQSGDLFRFYEINPAVITLADRFFSYCRDSAARVEFVPGDARITLEAELQHNNPQGFDVLVVDAFSGDAIPIHLLTQECFAIYRRHLKPDGLLAVHISNKFLDLLPAVRTQGRSIGYWPVVFRSPENDMAGIEAALWVVLIPDIRFINTPEVSSRADFGSGTDPAPLVWTDDFASLWHILKR</sequence>
<dbReference type="AlphaFoldDB" id="A0A5A9XFU4"/>
<dbReference type="GO" id="GO:0006596">
    <property type="term" value="P:polyamine biosynthetic process"/>
    <property type="evidence" value="ECO:0007669"/>
    <property type="project" value="UniProtKB-KW"/>
</dbReference>
<feature type="transmembrane region" description="Helical" evidence="2">
    <location>
        <begin position="140"/>
        <end position="159"/>
    </location>
</feature>
<feature type="transmembrane region" description="Helical" evidence="2">
    <location>
        <begin position="171"/>
        <end position="190"/>
    </location>
</feature>
<dbReference type="RefSeq" id="WP_149307688.1">
    <property type="nucleotide sequence ID" value="NZ_SRSD01000006.1"/>
</dbReference>
<dbReference type="SUPFAM" id="SSF53335">
    <property type="entry name" value="S-adenosyl-L-methionine-dependent methyltransferases"/>
    <property type="match status" value="1"/>
</dbReference>
<reference evidence="3 4" key="1">
    <citation type="submission" date="2019-04" db="EMBL/GenBank/DDBJ databases">
        <title>Geobacter ruber sp. nov., ferric-reducing bacteria isolated from paddy soil.</title>
        <authorList>
            <person name="Xu Z."/>
            <person name="Masuda Y."/>
            <person name="Itoh H."/>
            <person name="Senoo K."/>
        </authorList>
    </citation>
    <scope>NUCLEOTIDE SEQUENCE [LARGE SCALE GENOMIC DNA]</scope>
    <source>
        <strain evidence="3 4">Red88</strain>
    </source>
</reference>
<feature type="transmembrane region" description="Helical" evidence="2">
    <location>
        <begin position="305"/>
        <end position="328"/>
    </location>
</feature>